<evidence type="ECO:0000313" key="3">
    <source>
        <dbReference type="EMBL" id="KAG7356099.1"/>
    </source>
</evidence>
<evidence type="ECO:0000313" key="4">
    <source>
        <dbReference type="Proteomes" id="UP000693970"/>
    </source>
</evidence>
<reference evidence="3" key="1">
    <citation type="journal article" date="2021" name="Sci. Rep.">
        <title>Diploid genomic architecture of Nitzschia inconspicua, an elite biomass production diatom.</title>
        <authorList>
            <person name="Oliver A."/>
            <person name="Podell S."/>
            <person name="Pinowska A."/>
            <person name="Traller J.C."/>
            <person name="Smith S.R."/>
            <person name="McClure R."/>
            <person name="Beliaev A."/>
            <person name="Bohutskyi P."/>
            <person name="Hill E.A."/>
            <person name="Rabines A."/>
            <person name="Zheng H."/>
            <person name="Allen L.Z."/>
            <person name="Kuo A."/>
            <person name="Grigoriev I.V."/>
            <person name="Allen A.E."/>
            <person name="Hazlebeck D."/>
            <person name="Allen E.E."/>
        </authorList>
    </citation>
    <scope>NUCLEOTIDE SEQUENCE</scope>
    <source>
        <strain evidence="3">Hildebrandi</strain>
    </source>
</reference>
<feature type="region of interest" description="Disordered" evidence="1">
    <location>
        <begin position="390"/>
        <end position="414"/>
    </location>
</feature>
<keyword evidence="4" id="KW-1185">Reference proteome</keyword>
<gene>
    <name evidence="3" type="ORF">IV203_000785</name>
</gene>
<dbReference type="Proteomes" id="UP000693970">
    <property type="component" value="Unassembled WGS sequence"/>
</dbReference>
<accession>A0A9K3PSW8</accession>
<feature type="chain" id="PRO_5039895070" evidence="2">
    <location>
        <begin position="20"/>
        <end position="708"/>
    </location>
</feature>
<sequence>MVGILAILILLSSSWRVAYLPKPTLVMVTALSTPPYPTSLSRSRGDATKEFLSLNAVPGADIEQETEEAPQPQVVGDNIIYRGKVNEIDYCIAPADVSLSRAYGKNTIPENSGNGDSTSSTTAATPQTMSLTQALNNASNRAVRRILLAKCWPSEEKLNLSLRLAAVAEKQAEEARKAAGSTSTAKCPVPRPILNLLMRRGDSASNTATGQAKDASSATSHTATTSSSQSARTRTMEQYVNDQIKAFRERYGSLAGYNYAEAYLESILSLATTGQESPRVKDVLESKVYDESYRRVISVLKSVGVVFEKLPDSDRFQLAAKLKDVNFCLSMMDILEMKKEISTNGEANVNIETVNGSAKTFSNADEEREVTESEMTPNGNNNRLKFWQKKNGKATAPEEGQCDSEQTTKDQPADDGRVILCSEEPSMTRQLNALSNVVHRGLLYGGDQELLVLSETLADNRQTFVQRWYPNTDEPTENISDETRPGVQYLNALIALLRQAYDEGIVTNLDPMVPLNLSYANSYERLMASLVEQGSGYVRPETADVLSMPKPRTAQEELGRFAVWESAFRSKNDEETSYPEDLEGTWEVKDEVGGETIGTSTVTLAPKGEVIVAPPLQGLRWRLDPGPTHLDTCTFQVLSEDGTILQYRGFLDRGARLEARFSGRPTRIRGSVMFQMRYGGTNYWKDVLPVNYKTGATKFEMIKQGSDK</sequence>
<feature type="region of interest" description="Disordered" evidence="1">
    <location>
        <begin position="204"/>
        <end position="234"/>
    </location>
</feature>
<reference evidence="3" key="2">
    <citation type="submission" date="2021-04" db="EMBL/GenBank/DDBJ databases">
        <authorList>
            <person name="Podell S."/>
        </authorList>
    </citation>
    <scope>NUCLEOTIDE SEQUENCE</scope>
    <source>
        <strain evidence="3">Hildebrandi</strain>
    </source>
</reference>
<protein>
    <submittedName>
        <fullName evidence="3">Uncharacterized protein</fullName>
    </submittedName>
</protein>
<proteinExistence type="predicted"/>
<feature type="compositionally biased region" description="Low complexity" evidence="1">
    <location>
        <begin position="215"/>
        <end position="233"/>
    </location>
</feature>
<dbReference type="OrthoDB" id="41313at2759"/>
<feature type="signal peptide" evidence="2">
    <location>
        <begin position="1"/>
        <end position="19"/>
    </location>
</feature>
<evidence type="ECO:0000256" key="2">
    <source>
        <dbReference type="SAM" id="SignalP"/>
    </source>
</evidence>
<dbReference type="EMBL" id="JAGRRH010000015">
    <property type="protein sequence ID" value="KAG7356099.1"/>
    <property type="molecule type" value="Genomic_DNA"/>
</dbReference>
<evidence type="ECO:0000256" key="1">
    <source>
        <dbReference type="SAM" id="MobiDB-lite"/>
    </source>
</evidence>
<keyword evidence="2" id="KW-0732">Signal</keyword>
<name>A0A9K3PSW8_9STRA</name>
<dbReference type="AlphaFoldDB" id="A0A9K3PSW8"/>
<organism evidence="3 4">
    <name type="scientific">Nitzschia inconspicua</name>
    <dbReference type="NCBI Taxonomy" id="303405"/>
    <lineage>
        <taxon>Eukaryota</taxon>
        <taxon>Sar</taxon>
        <taxon>Stramenopiles</taxon>
        <taxon>Ochrophyta</taxon>
        <taxon>Bacillariophyta</taxon>
        <taxon>Bacillariophyceae</taxon>
        <taxon>Bacillariophycidae</taxon>
        <taxon>Bacillariales</taxon>
        <taxon>Bacillariaceae</taxon>
        <taxon>Nitzschia</taxon>
    </lineage>
</organism>
<comment type="caution">
    <text evidence="3">The sequence shown here is derived from an EMBL/GenBank/DDBJ whole genome shotgun (WGS) entry which is preliminary data.</text>
</comment>